<accession>A0ABN9WYE4</accession>
<proteinExistence type="predicted"/>
<protein>
    <recommendedName>
        <fullName evidence="2">Cathepsin propeptide inhibitor domain-containing protein</fullName>
    </recommendedName>
</protein>
<feature type="domain" description="Cathepsin propeptide inhibitor" evidence="2">
    <location>
        <begin position="33"/>
        <end position="91"/>
    </location>
</feature>
<evidence type="ECO:0000256" key="1">
    <source>
        <dbReference type="SAM" id="SignalP"/>
    </source>
</evidence>
<dbReference type="Proteomes" id="UP001189429">
    <property type="component" value="Unassembled WGS sequence"/>
</dbReference>
<dbReference type="EMBL" id="CAUYUJ010019333">
    <property type="protein sequence ID" value="CAK0890296.1"/>
    <property type="molecule type" value="Genomic_DNA"/>
</dbReference>
<feature type="chain" id="PRO_5046418810" description="Cathepsin propeptide inhibitor domain-containing protein" evidence="1">
    <location>
        <begin position="21"/>
        <end position="182"/>
    </location>
</feature>
<keyword evidence="4" id="KW-1185">Reference proteome</keyword>
<dbReference type="SMART" id="SM00848">
    <property type="entry name" value="Inhibitor_I29"/>
    <property type="match status" value="1"/>
</dbReference>
<keyword evidence="1" id="KW-0732">Signal</keyword>
<evidence type="ECO:0000313" key="4">
    <source>
        <dbReference type="Proteomes" id="UP001189429"/>
    </source>
</evidence>
<comment type="caution">
    <text evidence="3">The sequence shown here is derived from an EMBL/GenBank/DDBJ whole genome shotgun (WGS) entry which is preliminary data.</text>
</comment>
<dbReference type="InterPro" id="IPR038765">
    <property type="entry name" value="Papain-like_cys_pep_sf"/>
</dbReference>
<feature type="signal peptide" evidence="1">
    <location>
        <begin position="1"/>
        <end position="20"/>
    </location>
</feature>
<reference evidence="3" key="1">
    <citation type="submission" date="2023-10" db="EMBL/GenBank/DDBJ databases">
        <authorList>
            <person name="Chen Y."/>
            <person name="Shah S."/>
            <person name="Dougan E. K."/>
            <person name="Thang M."/>
            <person name="Chan C."/>
        </authorList>
    </citation>
    <scope>NUCLEOTIDE SEQUENCE [LARGE SCALE GENOMIC DNA]</scope>
</reference>
<name>A0ABN9WYE4_9DINO</name>
<gene>
    <name evidence="3" type="ORF">PCOR1329_LOCUS70575</name>
</gene>
<dbReference type="Gene3D" id="1.10.287.2250">
    <property type="match status" value="1"/>
</dbReference>
<dbReference type="InterPro" id="IPR013201">
    <property type="entry name" value="Prot_inhib_I29"/>
</dbReference>
<evidence type="ECO:0000259" key="2">
    <source>
        <dbReference type="SMART" id="SM00848"/>
    </source>
</evidence>
<organism evidence="3 4">
    <name type="scientific">Prorocentrum cordatum</name>
    <dbReference type="NCBI Taxonomy" id="2364126"/>
    <lineage>
        <taxon>Eukaryota</taxon>
        <taxon>Sar</taxon>
        <taxon>Alveolata</taxon>
        <taxon>Dinophyceae</taxon>
        <taxon>Prorocentrales</taxon>
        <taxon>Prorocentraceae</taxon>
        <taxon>Prorocentrum</taxon>
    </lineage>
</organism>
<dbReference type="SUPFAM" id="SSF54001">
    <property type="entry name" value="Cysteine proteinases"/>
    <property type="match status" value="1"/>
</dbReference>
<dbReference type="Pfam" id="PF08246">
    <property type="entry name" value="Inhibitor_I29"/>
    <property type="match status" value="1"/>
</dbReference>
<evidence type="ECO:0000313" key="3">
    <source>
        <dbReference type="EMBL" id="CAK0890296.1"/>
    </source>
</evidence>
<sequence length="182" mass="20161">MAPVGLKAALVALSAPVARALSLEDCGSPSMDFPTYVEKYGRSYQAGTEEYVMRQGVFETRAARIASHNCAPAVLHRAEINHLTDWTTQELATLRGHKMTRRGRSGTGVESTPFFLAKRGKGVHKDVPQDFGWGHLEAIKENSSEQEVRGPDYVLQVHMLYRDGSGAVLCSCCHLLMWRRSL</sequence>